<evidence type="ECO:0000313" key="2">
    <source>
        <dbReference type="EMBL" id="KAK0733990.1"/>
    </source>
</evidence>
<sequence length="356" mass="39077">MGWLDGWFGAGGRGGDNSENDPLRKLDPKLREFLKKESPIKYTPASAGEQQTQLQQQQQQQQKQKAPLTPASAQNPQQPEAASDVPAVPRESQFQDGRYADLWKTYQSQSSVEASTKSDHEKLMDVLEGFKERKLAIGGAALENCSDEQLAWSDCMKNGDWAQKMTMCHTEVQRFERCYMVQSRLLKALGYLSTYDRPREVDEDIQMHADALYQRMLEQETAIEKAKAEGLPVPKFPPLLDRSPAAQTARAAGAAAASGTASAVREAAGAGGGAAADAGEEPNAATLAAWRAKLEKLPDHDRAAEEAALRAEHRAKAEMASQVQALWQEQAKEREARKDSGGESIGDKLRNWIGPK</sequence>
<keyword evidence="3" id="KW-1185">Reference proteome</keyword>
<feature type="region of interest" description="Disordered" evidence="1">
    <location>
        <begin position="302"/>
        <end position="356"/>
    </location>
</feature>
<evidence type="ECO:0000313" key="3">
    <source>
        <dbReference type="Proteomes" id="UP001172101"/>
    </source>
</evidence>
<feature type="compositionally biased region" description="Basic and acidic residues" evidence="1">
    <location>
        <begin position="330"/>
        <end position="350"/>
    </location>
</feature>
<dbReference type="Proteomes" id="UP001172101">
    <property type="component" value="Unassembled WGS sequence"/>
</dbReference>
<dbReference type="RefSeq" id="XP_060302867.1">
    <property type="nucleotide sequence ID" value="XM_060440911.1"/>
</dbReference>
<name>A0AA40BGU7_9PEZI</name>
<feature type="compositionally biased region" description="Basic and acidic residues" evidence="1">
    <location>
        <begin position="302"/>
        <end position="317"/>
    </location>
</feature>
<evidence type="ECO:0000256" key="1">
    <source>
        <dbReference type="SAM" id="MobiDB-lite"/>
    </source>
</evidence>
<dbReference type="EMBL" id="JAUIRO010000001">
    <property type="protein sequence ID" value="KAK0733990.1"/>
    <property type="molecule type" value="Genomic_DNA"/>
</dbReference>
<feature type="region of interest" description="Disordered" evidence="1">
    <location>
        <begin position="1"/>
        <end position="91"/>
    </location>
</feature>
<organism evidence="2 3">
    <name type="scientific">Lasiosphaeria miniovina</name>
    <dbReference type="NCBI Taxonomy" id="1954250"/>
    <lineage>
        <taxon>Eukaryota</taxon>
        <taxon>Fungi</taxon>
        <taxon>Dikarya</taxon>
        <taxon>Ascomycota</taxon>
        <taxon>Pezizomycotina</taxon>
        <taxon>Sordariomycetes</taxon>
        <taxon>Sordariomycetidae</taxon>
        <taxon>Sordariales</taxon>
        <taxon>Lasiosphaeriaceae</taxon>
        <taxon>Lasiosphaeria</taxon>
    </lineage>
</organism>
<reference evidence="2" key="1">
    <citation type="submission" date="2023-06" db="EMBL/GenBank/DDBJ databases">
        <title>Genome-scale phylogeny and comparative genomics of the fungal order Sordariales.</title>
        <authorList>
            <consortium name="Lawrence Berkeley National Laboratory"/>
            <person name="Hensen N."/>
            <person name="Bonometti L."/>
            <person name="Westerberg I."/>
            <person name="Brannstrom I.O."/>
            <person name="Guillou S."/>
            <person name="Cros-Aarteil S."/>
            <person name="Calhoun S."/>
            <person name="Haridas S."/>
            <person name="Kuo A."/>
            <person name="Mondo S."/>
            <person name="Pangilinan J."/>
            <person name="Riley R."/>
            <person name="LaButti K."/>
            <person name="Andreopoulos B."/>
            <person name="Lipzen A."/>
            <person name="Chen C."/>
            <person name="Yanf M."/>
            <person name="Daum C."/>
            <person name="Ng V."/>
            <person name="Clum A."/>
            <person name="Steindorff A."/>
            <person name="Ohm R."/>
            <person name="Martin F."/>
            <person name="Silar P."/>
            <person name="Natvig D."/>
            <person name="Lalanne C."/>
            <person name="Gautier V."/>
            <person name="Ament-velasquez S.L."/>
            <person name="Kruys A."/>
            <person name="Hutchinson M.I."/>
            <person name="Powell A.J."/>
            <person name="Barry K."/>
            <person name="Miller A.N."/>
            <person name="Grigoriev I.V."/>
            <person name="Debuchy R."/>
            <person name="Gladieux P."/>
            <person name="Thoren M.H."/>
            <person name="Johannesson H."/>
        </authorList>
    </citation>
    <scope>NUCLEOTIDE SEQUENCE</scope>
    <source>
        <strain evidence="2">SMH2392-1A</strain>
    </source>
</reference>
<gene>
    <name evidence="2" type="ORF">B0T26DRAFT_686665</name>
</gene>
<accession>A0AA40BGU7</accession>
<comment type="caution">
    <text evidence="2">The sequence shown here is derived from an EMBL/GenBank/DDBJ whole genome shotgun (WGS) entry which is preliminary data.</text>
</comment>
<feature type="compositionally biased region" description="Basic and acidic residues" evidence="1">
    <location>
        <begin position="21"/>
        <end position="39"/>
    </location>
</feature>
<evidence type="ECO:0008006" key="4">
    <source>
        <dbReference type="Google" id="ProtNLM"/>
    </source>
</evidence>
<dbReference type="AlphaFoldDB" id="A0AA40BGU7"/>
<feature type="compositionally biased region" description="Low complexity" evidence="1">
    <location>
        <begin position="50"/>
        <end position="71"/>
    </location>
</feature>
<protein>
    <recommendedName>
        <fullName evidence="4">Autophagy-related protein 6</fullName>
    </recommendedName>
</protein>
<dbReference type="GeneID" id="85324181"/>
<proteinExistence type="predicted"/>